<name>A0A167GGW0_CALVF</name>
<dbReference type="EMBL" id="KV417339">
    <property type="protein sequence ID" value="KZO90545.1"/>
    <property type="molecule type" value="Genomic_DNA"/>
</dbReference>
<evidence type="ECO:0000313" key="1">
    <source>
        <dbReference type="EMBL" id="KZO90545.1"/>
    </source>
</evidence>
<dbReference type="Gene3D" id="3.80.10.10">
    <property type="entry name" value="Ribonuclease Inhibitor"/>
    <property type="match status" value="1"/>
</dbReference>
<dbReference type="Proteomes" id="UP000076738">
    <property type="component" value="Unassembled WGS sequence"/>
</dbReference>
<evidence type="ECO:0000313" key="2">
    <source>
        <dbReference type="Proteomes" id="UP000076738"/>
    </source>
</evidence>
<keyword evidence="2" id="KW-1185">Reference proteome</keyword>
<proteinExistence type="predicted"/>
<reference evidence="1 2" key="1">
    <citation type="journal article" date="2016" name="Mol. Biol. Evol.">
        <title>Comparative Genomics of Early-Diverging Mushroom-Forming Fungi Provides Insights into the Origins of Lignocellulose Decay Capabilities.</title>
        <authorList>
            <person name="Nagy L.G."/>
            <person name="Riley R."/>
            <person name="Tritt A."/>
            <person name="Adam C."/>
            <person name="Daum C."/>
            <person name="Floudas D."/>
            <person name="Sun H."/>
            <person name="Yadav J.S."/>
            <person name="Pangilinan J."/>
            <person name="Larsson K.H."/>
            <person name="Matsuura K."/>
            <person name="Barry K."/>
            <person name="Labutti K."/>
            <person name="Kuo R."/>
            <person name="Ohm R.A."/>
            <person name="Bhattacharya S.S."/>
            <person name="Shirouzu T."/>
            <person name="Yoshinaga Y."/>
            <person name="Martin F.M."/>
            <person name="Grigoriev I.V."/>
            <person name="Hibbett D.S."/>
        </authorList>
    </citation>
    <scope>NUCLEOTIDE SEQUENCE [LARGE SCALE GENOMIC DNA]</scope>
    <source>
        <strain evidence="1 2">TUFC12733</strain>
    </source>
</reference>
<dbReference type="AlphaFoldDB" id="A0A167GGW0"/>
<dbReference type="InterPro" id="IPR032675">
    <property type="entry name" value="LRR_dom_sf"/>
</dbReference>
<protein>
    <submittedName>
        <fullName evidence="1">Uncharacterized protein</fullName>
    </submittedName>
</protein>
<organism evidence="1 2">
    <name type="scientific">Calocera viscosa (strain TUFC12733)</name>
    <dbReference type="NCBI Taxonomy" id="1330018"/>
    <lineage>
        <taxon>Eukaryota</taxon>
        <taxon>Fungi</taxon>
        <taxon>Dikarya</taxon>
        <taxon>Basidiomycota</taxon>
        <taxon>Agaricomycotina</taxon>
        <taxon>Dacrymycetes</taxon>
        <taxon>Dacrymycetales</taxon>
        <taxon>Dacrymycetaceae</taxon>
        <taxon>Calocera</taxon>
    </lineage>
</organism>
<sequence>MSTASRTLNIAPVAESVGIHLTNAQLVRMLLVDRSFNDTYKQWAWAGANLGHFRRLSKLPTHEIVEFLCKVRRINVDLTTSTACAQILQWIWPQSYVYAPGWVGNLQSVAVHLHTYPPLSVVHALLGNSLGSVVIELDSPEVLEDQGGAADRQLRVANVLDRIRTNVRKLVRLVLVFPAQVWDAQCLDLLNIILRQCSPRLQTLQLYDIPDAELLLSPDRVWDDLSSLQLHIVDAPLIPLRPVQLQTPLYSSLYHLELTTNAGIAVNILARTSSKLCVLDLNLVATARGGIDSNTINGRLERDHIETIFDSVQVGFHGLTQLRLHLPYLRQPLSADRLLQLVSCSRLTVLSIHVEQDGQPDLEDAHLQTLAHAFPYLEQFDVRWKEFKASYRPDRHLCTNVTVRGLAAFRSHTNLCNIHLYGIQQDTKDLSALLNLPPPNLDASGRVELSIHAFRPCPLRCWEPETLTESEQSFVAKFVQATKHAWGTRRLGLHFSVQDLFWKEFIKRYAEADD</sequence>
<gene>
    <name evidence="1" type="ORF">CALVIDRAFT_568966</name>
</gene>
<accession>A0A167GGW0</accession>